<dbReference type="Proteomes" id="UP000287651">
    <property type="component" value="Unassembled WGS sequence"/>
</dbReference>
<sequence>MHRVNAIGNSLGVHRKLTEGIGSLPRWRKGVRQKKIETSWKIVRSSRKVCRERLRKVVPAKRGGNRTTGHGNVALTTTWM</sequence>
<name>A0A426WVR1_ENSVE</name>
<evidence type="ECO:0000256" key="1">
    <source>
        <dbReference type="SAM" id="MobiDB-lite"/>
    </source>
</evidence>
<organism evidence="2 3">
    <name type="scientific">Ensete ventricosum</name>
    <name type="common">Abyssinian banana</name>
    <name type="synonym">Musa ensete</name>
    <dbReference type="NCBI Taxonomy" id="4639"/>
    <lineage>
        <taxon>Eukaryota</taxon>
        <taxon>Viridiplantae</taxon>
        <taxon>Streptophyta</taxon>
        <taxon>Embryophyta</taxon>
        <taxon>Tracheophyta</taxon>
        <taxon>Spermatophyta</taxon>
        <taxon>Magnoliopsida</taxon>
        <taxon>Liliopsida</taxon>
        <taxon>Zingiberales</taxon>
        <taxon>Musaceae</taxon>
        <taxon>Ensete</taxon>
    </lineage>
</organism>
<protein>
    <submittedName>
        <fullName evidence="2">Uncharacterized protein</fullName>
    </submittedName>
</protein>
<evidence type="ECO:0000313" key="2">
    <source>
        <dbReference type="EMBL" id="RRT31340.1"/>
    </source>
</evidence>
<proteinExistence type="predicted"/>
<feature type="region of interest" description="Disordered" evidence="1">
    <location>
        <begin position="60"/>
        <end position="80"/>
    </location>
</feature>
<reference evidence="2 3" key="1">
    <citation type="journal article" date="2014" name="Agronomy (Basel)">
        <title>A Draft Genome Sequence for Ensete ventricosum, the Drought-Tolerant Tree Against Hunger.</title>
        <authorList>
            <person name="Harrison J."/>
            <person name="Moore K.A."/>
            <person name="Paszkiewicz K."/>
            <person name="Jones T."/>
            <person name="Grant M."/>
            <person name="Ambacheew D."/>
            <person name="Muzemil S."/>
            <person name="Studholme D.J."/>
        </authorList>
    </citation>
    <scope>NUCLEOTIDE SEQUENCE [LARGE SCALE GENOMIC DNA]</scope>
</reference>
<feature type="compositionally biased region" description="Polar residues" evidence="1">
    <location>
        <begin position="65"/>
        <end position="80"/>
    </location>
</feature>
<dbReference type="AlphaFoldDB" id="A0A426WVR1"/>
<accession>A0A426WVR1</accession>
<evidence type="ECO:0000313" key="3">
    <source>
        <dbReference type="Proteomes" id="UP000287651"/>
    </source>
</evidence>
<gene>
    <name evidence="2" type="ORF">B296_00054301</name>
</gene>
<dbReference type="EMBL" id="AMZH03041252">
    <property type="protein sequence ID" value="RRT31340.1"/>
    <property type="molecule type" value="Genomic_DNA"/>
</dbReference>
<comment type="caution">
    <text evidence="2">The sequence shown here is derived from an EMBL/GenBank/DDBJ whole genome shotgun (WGS) entry which is preliminary data.</text>
</comment>